<name>A0ABP7PJL0_9GAMM</name>
<comment type="catalytic activity">
    <reaction evidence="11">
        <text>ATP + H2O = ADP + phosphate + H(+)</text>
        <dbReference type="Rhea" id="RHEA:13065"/>
        <dbReference type="ChEBI" id="CHEBI:15377"/>
        <dbReference type="ChEBI" id="CHEBI:15378"/>
        <dbReference type="ChEBI" id="CHEBI:30616"/>
        <dbReference type="ChEBI" id="CHEBI:43474"/>
        <dbReference type="ChEBI" id="CHEBI:456216"/>
        <dbReference type="EC" id="5.6.2.4"/>
    </reaction>
</comment>
<keyword evidence="10 11" id="KW-0413">Isomerase</keyword>
<dbReference type="NCBIfam" id="NF004067">
    <property type="entry name" value="PRK05580.1-4"/>
    <property type="match status" value="1"/>
</dbReference>
<dbReference type="SMART" id="SM00490">
    <property type="entry name" value="HELICc"/>
    <property type="match status" value="1"/>
</dbReference>
<feature type="binding site" evidence="11">
    <location>
        <position position="468"/>
    </location>
    <ligand>
        <name>Zn(2+)</name>
        <dbReference type="ChEBI" id="CHEBI:29105"/>
        <label>2</label>
    </ligand>
</feature>
<dbReference type="InterPro" id="IPR042115">
    <property type="entry name" value="PriA_3primeBD_sf"/>
</dbReference>
<dbReference type="InterPro" id="IPR001650">
    <property type="entry name" value="Helicase_C-like"/>
</dbReference>
<organism evidence="14 15">
    <name type="scientific">Allohahella marinimesophila</name>
    <dbReference type="NCBI Taxonomy" id="1054972"/>
    <lineage>
        <taxon>Bacteria</taxon>
        <taxon>Pseudomonadati</taxon>
        <taxon>Pseudomonadota</taxon>
        <taxon>Gammaproteobacteria</taxon>
        <taxon>Oceanospirillales</taxon>
        <taxon>Hahellaceae</taxon>
        <taxon>Allohahella</taxon>
    </lineage>
</organism>
<dbReference type="Gene3D" id="3.40.1440.60">
    <property type="entry name" value="PriA, 3(prime) DNA-binding domain"/>
    <property type="match status" value="1"/>
</dbReference>
<evidence type="ECO:0000256" key="5">
    <source>
        <dbReference type="ARBA" id="ARBA00022801"/>
    </source>
</evidence>
<evidence type="ECO:0000259" key="13">
    <source>
        <dbReference type="PROSITE" id="PS51192"/>
    </source>
</evidence>
<evidence type="ECO:0000313" key="14">
    <source>
        <dbReference type="EMBL" id="GAA3966743.1"/>
    </source>
</evidence>
<dbReference type="Proteomes" id="UP001501337">
    <property type="component" value="Unassembled WGS sequence"/>
</dbReference>
<dbReference type="Gene3D" id="3.40.50.300">
    <property type="entry name" value="P-loop containing nucleotide triphosphate hydrolases"/>
    <property type="match status" value="2"/>
</dbReference>
<reference evidence="15" key="1">
    <citation type="journal article" date="2019" name="Int. J. Syst. Evol. Microbiol.">
        <title>The Global Catalogue of Microorganisms (GCM) 10K type strain sequencing project: providing services to taxonomists for standard genome sequencing and annotation.</title>
        <authorList>
            <consortium name="The Broad Institute Genomics Platform"/>
            <consortium name="The Broad Institute Genome Sequencing Center for Infectious Disease"/>
            <person name="Wu L."/>
            <person name="Ma J."/>
        </authorList>
    </citation>
    <scope>NUCLEOTIDE SEQUENCE [LARGE SCALE GENOMIC DNA]</scope>
    <source>
        <strain evidence="15">JCM 17555</strain>
    </source>
</reference>
<comment type="similarity">
    <text evidence="11">Belongs to the helicase family. PriA subfamily.</text>
</comment>
<feature type="binding site" evidence="11">
    <location>
        <position position="462"/>
    </location>
    <ligand>
        <name>Zn(2+)</name>
        <dbReference type="ChEBI" id="CHEBI:29105"/>
        <label>1</label>
    </ligand>
</feature>
<comment type="cofactor">
    <cofactor evidence="11">
        <name>Zn(2+)</name>
        <dbReference type="ChEBI" id="CHEBI:29105"/>
    </cofactor>
    <text evidence="11">Binds 2 zinc ions per subunit.</text>
</comment>
<dbReference type="SUPFAM" id="SSF52540">
    <property type="entry name" value="P-loop containing nucleoside triphosphate hydrolases"/>
    <property type="match status" value="2"/>
</dbReference>
<feature type="region of interest" description="Disordered" evidence="12">
    <location>
        <begin position="203"/>
        <end position="222"/>
    </location>
</feature>
<comment type="subunit">
    <text evidence="11">Component of the replication restart primosome.</text>
</comment>
<dbReference type="Pfam" id="PF17764">
    <property type="entry name" value="PriA_3primeBD"/>
    <property type="match status" value="1"/>
</dbReference>
<dbReference type="InterPro" id="IPR014001">
    <property type="entry name" value="Helicase_ATP-bd"/>
</dbReference>
<dbReference type="NCBIfam" id="TIGR00595">
    <property type="entry name" value="priA"/>
    <property type="match status" value="1"/>
</dbReference>
<keyword evidence="6 11" id="KW-0347">Helicase</keyword>
<dbReference type="CDD" id="cd17929">
    <property type="entry name" value="DEXHc_priA"/>
    <property type="match status" value="1"/>
</dbReference>
<evidence type="ECO:0000256" key="8">
    <source>
        <dbReference type="ARBA" id="ARBA00022840"/>
    </source>
</evidence>
<keyword evidence="7 11" id="KW-0862">Zinc</keyword>
<feature type="binding site" evidence="11">
    <location>
        <position position="471"/>
    </location>
    <ligand>
        <name>Zn(2+)</name>
        <dbReference type="ChEBI" id="CHEBI:29105"/>
        <label>2</label>
    </ligand>
</feature>
<sequence>MDHAQILIVEVWVPLPFRTPLSYLFDPALAPDGAAPRRGARVVVSVNNRRLVGIVDRTSQATAQNDCSRLRPVETVLDTIPLLAEQTLDLMLWTARYYCSAAGELLQLALPPALRTSSRLQQSREWLTVRYWRLGRAPTEEASGQLQGRKQRELLTALQTAPAHQIEHGHLRSLGFGKAQFTALETAGLIEEVIMDELAMEAAKGEEEPQAASDGPPAGHTLNNEQKATVEAIVSSDGKFAAFLLDGLTGSGKTEVYLAALDRLIAEGRQALILVPEISLTPQLTARFEKRFPGLVCVYHSGLTDKQRLLAWNDIRLKKKPVVVGTRSAIFLSFTQLALVVVDEEHDSSFKQQDNCRFNARDLAVVRASNQSCPVVLGSATPSLESLQNAESGRYQLLRLRHRTAAFARPQIELVNIRSRKLTGGLSDPAARAILDTLQARRQVLVFLNRRGYAPALFCQSCGWIAGCSRCDSRMTLHRHDASLRCHHCDLRLRLPTNCPECTSGSLVPLGSGTEHAEEALQALVGDDIPVIRVDRDTIGSTSALHDKLELVKAGEPCVLLGTQMLAKGHDFPDLTLAVILDADGALFSGDLRASERAMQLLTQVCGRVGRGEHAGRVLVQTRLPSHPLIAQLLAQDYRQFALNELELRRQLAMPPYSSMAVIRAEAASEAHLQQGLALLASQLKTVMTQQHLGDGVTVHGPFPAVLARKKNRHHGLLWLIASKRATLRSLITGLMSQPASPDRPRSRALQLPGRTGRHQPFSWSLDIDPYETL</sequence>
<evidence type="ECO:0000313" key="15">
    <source>
        <dbReference type="Proteomes" id="UP001501337"/>
    </source>
</evidence>
<dbReference type="Pfam" id="PF18074">
    <property type="entry name" value="PriA_C"/>
    <property type="match status" value="1"/>
</dbReference>
<keyword evidence="8 11" id="KW-0067">ATP-binding</keyword>
<evidence type="ECO:0000256" key="11">
    <source>
        <dbReference type="HAMAP-Rule" id="MF_00983"/>
    </source>
</evidence>
<feature type="binding site" evidence="11">
    <location>
        <position position="502"/>
    </location>
    <ligand>
        <name>Zn(2+)</name>
        <dbReference type="ChEBI" id="CHEBI:29105"/>
        <label>1</label>
    </ligand>
</feature>
<dbReference type="InterPro" id="IPR041236">
    <property type="entry name" value="PriA_C"/>
</dbReference>
<keyword evidence="5 11" id="KW-0378">Hydrolase</keyword>
<feature type="binding site" evidence="11">
    <location>
        <position position="486"/>
    </location>
    <ligand>
        <name>Zn(2+)</name>
        <dbReference type="ChEBI" id="CHEBI:29105"/>
        <label>2</label>
    </ligand>
</feature>
<comment type="caution">
    <text evidence="14">The sequence shown here is derived from an EMBL/GenBank/DDBJ whole genome shotgun (WGS) entry which is preliminary data.</text>
</comment>
<dbReference type="InterPro" id="IPR041222">
    <property type="entry name" value="PriA_3primeBD"/>
</dbReference>
<evidence type="ECO:0000256" key="10">
    <source>
        <dbReference type="ARBA" id="ARBA00023235"/>
    </source>
</evidence>
<keyword evidence="4 11" id="KW-0547">Nucleotide-binding</keyword>
<dbReference type="EMBL" id="BAABBO010000011">
    <property type="protein sequence ID" value="GAA3966743.1"/>
    <property type="molecule type" value="Genomic_DNA"/>
</dbReference>
<evidence type="ECO:0000256" key="1">
    <source>
        <dbReference type="ARBA" id="ARBA00022515"/>
    </source>
</evidence>
<dbReference type="EC" id="5.6.2.4" evidence="11"/>
<comment type="catalytic activity">
    <reaction evidence="11">
        <text>Couples ATP hydrolysis with the unwinding of duplex DNA by translocating in the 3'-5' direction.</text>
        <dbReference type="EC" id="5.6.2.4"/>
    </reaction>
</comment>
<evidence type="ECO:0000256" key="4">
    <source>
        <dbReference type="ARBA" id="ARBA00022741"/>
    </source>
</evidence>
<proteinExistence type="inferred from homology"/>
<feature type="binding site" evidence="11">
    <location>
        <position position="499"/>
    </location>
    <ligand>
        <name>Zn(2+)</name>
        <dbReference type="ChEBI" id="CHEBI:29105"/>
        <label>1</label>
    </ligand>
</feature>
<dbReference type="InterPro" id="IPR027417">
    <property type="entry name" value="P-loop_NTPase"/>
</dbReference>
<dbReference type="InterPro" id="IPR005259">
    <property type="entry name" value="PriA"/>
</dbReference>
<feature type="domain" description="Helicase ATP-binding" evidence="13">
    <location>
        <begin position="234"/>
        <end position="400"/>
    </location>
</feature>
<protein>
    <recommendedName>
        <fullName evidence="11">Replication restart protein PriA</fullName>
    </recommendedName>
    <alternativeName>
        <fullName evidence="11">ATP-dependent DNA helicase PriA</fullName>
        <ecNumber evidence="11">5.6.2.4</ecNumber>
    </alternativeName>
    <alternativeName>
        <fullName evidence="11">DNA 3'-5' helicase PriA</fullName>
    </alternativeName>
</protein>
<dbReference type="SMART" id="SM00487">
    <property type="entry name" value="DEXDc"/>
    <property type="match status" value="1"/>
</dbReference>
<feature type="binding site" evidence="11">
    <location>
        <position position="459"/>
    </location>
    <ligand>
        <name>Zn(2+)</name>
        <dbReference type="ChEBI" id="CHEBI:29105"/>
        <label>1</label>
    </ligand>
</feature>
<keyword evidence="15" id="KW-1185">Reference proteome</keyword>
<feature type="region of interest" description="Disordered" evidence="12">
    <location>
        <begin position="736"/>
        <end position="758"/>
    </location>
</feature>
<keyword evidence="2 11" id="KW-0235">DNA replication</keyword>
<feature type="binding site" evidence="11">
    <location>
        <position position="489"/>
    </location>
    <ligand>
        <name>Zn(2+)</name>
        <dbReference type="ChEBI" id="CHEBI:29105"/>
        <label>2</label>
    </ligand>
</feature>
<dbReference type="InterPro" id="IPR011545">
    <property type="entry name" value="DEAD/DEAH_box_helicase_dom"/>
</dbReference>
<dbReference type="InterPro" id="IPR040498">
    <property type="entry name" value="PriA_CRR"/>
</dbReference>
<dbReference type="Pfam" id="PF00270">
    <property type="entry name" value="DEAD"/>
    <property type="match status" value="1"/>
</dbReference>
<dbReference type="HAMAP" id="MF_00983">
    <property type="entry name" value="PriA"/>
    <property type="match status" value="1"/>
</dbReference>
<evidence type="ECO:0000256" key="9">
    <source>
        <dbReference type="ARBA" id="ARBA00023125"/>
    </source>
</evidence>
<evidence type="ECO:0000256" key="2">
    <source>
        <dbReference type="ARBA" id="ARBA00022705"/>
    </source>
</evidence>
<evidence type="ECO:0000256" key="12">
    <source>
        <dbReference type="SAM" id="MobiDB-lite"/>
    </source>
</evidence>
<dbReference type="PROSITE" id="PS51192">
    <property type="entry name" value="HELICASE_ATP_BIND_1"/>
    <property type="match status" value="1"/>
</dbReference>
<dbReference type="PANTHER" id="PTHR30580:SF0">
    <property type="entry name" value="PRIMOSOMAL PROTEIN N"/>
    <property type="match status" value="1"/>
</dbReference>
<evidence type="ECO:0000256" key="3">
    <source>
        <dbReference type="ARBA" id="ARBA00022723"/>
    </source>
</evidence>
<evidence type="ECO:0000256" key="6">
    <source>
        <dbReference type="ARBA" id="ARBA00022806"/>
    </source>
</evidence>
<dbReference type="Pfam" id="PF18319">
    <property type="entry name" value="Zn_ribbon_PriA"/>
    <property type="match status" value="1"/>
</dbReference>
<dbReference type="PANTHER" id="PTHR30580">
    <property type="entry name" value="PRIMOSOMAL PROTEIN N"/>
    <property type="match status" value="1"/>
</dbReference>
<keyword evidence="1 11" id="KW-0639">Primosome</keyword>
<keyword evidence="3 11" id="KW-0479">Metal-binding</keyword>
<keyword evidence="9 11" id="KW-0238">DNA-binding</keyword>
<comment type="function">
    <text evidence="11">Initiates the restart of stalled replication forks, which reloads the replicative helicase on sites other than the origin of replication. Recognizes and binds to abandoned replication forks and remodels them to uncover a helicase loading site. Promotes assembly of the primosome at these replication forks.</text>
</comment>
<gene>
    <name evidence="11" type="primary">priA</name>
    <name evidence="14" type="ORF">GCM10022278_25730</name>
</gene>
<evidence type="ECO:0000256" key="7">
    <source>
        <dbReference type="ARBA" id="ARBA00022833"/>
    </source>
</evidence>
<accession>A0ABP7PJL0</accession>